<accession>A0ABU3DGV9</accession>
<feature type="transmembrane region" description="Helical" evidence="5">
    <location>
        <begin position="116"/>
        <end position="137"/>
    </location>
</feature>
<feature type="transmembrane region" description="Helical" evidence="5">
    <location>
        <begin position="71"/>
        <end position="96"/>
    </location>
</feature>
<keyword evidence="8" id="KW-1185">Reference proteome</keyword>
<proteinExistence type="predicted"/>
<protein>
    <submittedName>
        <fullName evidence="7">YIP1 family protein</fullName>
    </submittedName>
</protein>
<evidence type="ECO:0000256" key="3">
    <source>
        <dbReference type="ARBA" id="ARBA00022989"/>
    </source>
</evidence>
<comment type="caution">
    <text evidence="7">The sequence shown here is derived from an EMBL/GenBank/DDBJ whole genome shotgun (WGS) entry which is preliminary data.</text>
</comment>
<reference evidence="7 8" key="1">
    <citation type="submission" date="2023-09" db="EMBL/GenBank/DDBJ databases">
        <authorList>
            <person name="Rey-Velasco X."/>
        </authorList>
    </citation>
    <scope>NUCLEOTIDE SEQUENCE [LARGE SCALE GENOMIC DNA]</scope>
    <source>
        <strain evidence="7 8">F158</strain>
    </source>
</reference>
<evidence type="ECO:0000256" key="5">
    <source>
        <dbReference type="SAM" id="Phobius"/>
    </source>
</evidence>
<dbReference type="InterPro" id="IPR006977">
    <property type="entry name" value="Yip1_dom"/>
</dbReference>
<dbReference type="Pfam" id="PF04893">
    <property type="entry name" value="Yip1"/>
    <property type="match status" value="1"/>
</dbReference>
<evidence type="ECO:0000256" key="1">
    <source>
        <dbReference type="ARBA" id="ARBA00004141"/>
    </source>
</evidence>
<gene>
    <name evidence="7" type="ORF">RM543_09505</name>
</gene>
<comment type="subcellular location">
    <subcellularLocation>
        <location evidence="1">Membrane</location>
        <topology evidence="1">Multi-pass membrane protein</topology>
    </subcellularLocation>
</comment>
<keyword evidence="3 5" id="KW-1133">Transmembrane helix</keyword>
<organism evidence="7 8">
    <name type="scientific">Tropicimonas omnivorans</name>
    <dbReference type="NCBI Taxonomy" id="3075590"/>
    <lineage>
        <taxon>Bacteria</taxon>
        <taxon>Pseudomonadati</taxon>
        <taxon>Pseudomonadota</taxon>
        <taxon>Alphaproteobacteria</taxon>
        <taxon>Rhodobacterales</taxon>
        <taxon>Roseobacteraceae</taxon>
        <taxon>Tropicimonas</taxon>
    </lineage>
</organism>
<dbReference type="Proteomes" id="UP001265259">
    <property type="component" value="Unassembled WGS sequence"/>
</dbReference>
<evidence type="ECO:0000313" key="7">
    <source>
        <dbReference type="EMBL" id="MDT0682922.1"/>
    </source>
</evidence>
<evidence type="ECO:0000256" key="2">
    <source>
        <dbReference type="ARBA" id="ARBA00022692"/>
    </source>
</evidence>
<feature type="transmembrane region" description="Helical" evidence="5">
    <location>
        <begin position="35"/>
        <end position="59"/>
    </location>
</feature>
<feature type="domain" description="Yip1" evidence="6">
    <location>
        <begin position="16"/>
        <end position="189"/>
    </location>
</feature>
<keyword evidence="4 5" id="KW-0472">Membrane</keyword>
<evidence type="ECO:0000256" key="4">
    <source>
        <dbReference type="ARBA" id="ARBA00023136"/>
    </source>
</evidence>
<evidence type="ECO:0000313" key="8">
    <source>
        <dbReference type="Proteomes" id="UP001265259"/>
    </source>
</evidence>
<feature type="transmembrane region" description="Helical" evidence="5">
    <location>
        <begin position="144"/>
        <end position="165"/>
    </location>
</feature>
<feature type="transmembrane region" description="Helical" evidence="5">
    <location>
        <begin position="171"/>
        <end position="199"/>
    </location>
</feature>
<dbReference type="EMBL" id="JAVRHL010000002">
    <property type="protein sequence ID" value="MDT0682922.1"/>
    <property type="molecule type" value="Genomic_DNA"/>
</dbReference>
<sequence>MSDRELPSVPALLGLSLRDPKATVAVIRALGIPLHAAWMALALSVILGTLLATMSAGVATTDLPQDDEYAAILMLFGNPMILAAMQGGLLALGTVFLHKVAERMGGRGELSDAVAISAWLQFVLVCIQAIQALLLPVAPGLSGLLGLAAVLIFFWLLAQFGTALYGFGSPWLVLGGAMTALLFLAVGMAILYAILILFIGGVPA</sequence>
<evidence type="ECO:0000259" key="6">
    <source>
        <dbReference type="Pfam" id="PF04893"/>
    </source>
</evidence>
<name>A0ABU3DGV9_9RHOB</name>
<dbReference type="RefSeq" id="WP_311690917.1">
    <property type="nucleotide sequence ID" value="NZ_JAVRHL010000002.1"/>
</dbReference>
<keyword evidence="2 5" id="KW-0812">Transmembrane</keyword>